<evidence type="ECO:0000313" key="5">
    <source>
        <dbReference type="Proteomes" id="UP000035548"/>
    </source>
</evidence>
<evidence type="ECO:0000256" key="3">
    <source>
        <dbReference type="ARBA" id="ARBA00023014"/>
    </source>
</evidence>
<evidence type="ECO:0008006" key="6">
    <source>
        <dbReference type="Google" id="ProtNLM"/>
    </source>
</evidence>
<dbReference type="SUPFAM" id="SSF56014">
    <property type="entry name" value="Nitrite and sulphite reductase 4Fe-4S domain-like"/>
    <property type="match status" value="1"/>
</dbReference>
<dbReference type="Proteomes" id="UP000035548">
    <property type="component" value="Chromosome"/>
</dbReference>
<dbReference type="GO" id="GO:0016491">
    <property type="term" value="F:oxidoreductase activity"/>
    <property type="evidence" value="ECO:0007669"/>
    <property type="project" value="InterPro"/>
</dbReference>
<sequence>MTDDACLPRPHYVPGPSFSAEAWASLAAAAAEGDGVVYVTNAGALVVRTAAPVAKSCEREDLVPADDEDASSTGPELVGWEDRADGLVDVGFIPPLGMVSAKVAQLVAVLEAPVSVTASRGLILHGLQPGHAEAAVRVLAPLGVSFDADTPWTRVSACVGRRGCAAARSDVHADAAELARVGGSERTHVVGCELACGRPSVAHVEYAATGEGDYEVTTRSAGRGRVDL</sequence>
<dbReference type="KEGG" id="cut:CUTER_05385"/>
<keyword evidence="2" id="KW-0408">Iron</keyword>
<keyword evidence="5" id="KW-1185">Reference proteome</keyword>
<dbReference type="STRING" id="1072256.CUTER_05385"/>
<proteinExistence type="predicted"/>
<dbReference type="RefSeq" id="WP_052844043.1">
    <property type="nucleotide sequence ID" value="NZ_CP011546.1"/>
</dbReference>
<organism evidence="4 5">
    <name type="scientific">Corynebacterium uterequi</name>
    <dbReference type="NCBI Taxonomy" id="1072256"/>
    <lineage>
        <taxon>Bacteria</taxon>
        <taxon>Bacillati</taxon>
        <taxon>Actinomycetota</taxon>
        <taxon>Actinomycetes</taxon>
        <taxon>Mycobacteriales</taxon>
        <taxon>Corynebacteriaceae</taxon>
        <taxon>Corynebacterium</taxon>
    </lineage>
</organism>
<dbReference type="SUPFAM" id="SSF55124">
    <property type="entry name" value="Nitrite/Sulfite reductase N-terminal domain-like"/>
    <property type="match status" value="1"/>
</dbReference>
<gene>
    <name evidence="4" type="ORF">CUTER_05385</name>
</gene>
<evidence type="ECO:0000256" key="2">
    <source>
        <dbReference type="ARBA" id="ARBA00023004"/>
    </source>
</evidence>
<dbReference type="GO" id="GO:0046872">
    <property type="term" value="F:metal ion binding"/>
    <property type="evidence" value="ECO:0007669"/>
    <property type="project" value="UniProtKB-KW"/>
</dbReference>
<evidence type="ECO:0000256" key="1">
    <source>
        <dbReference type="ARBA" id="ARBA00022723"/>
    </source>
</evidence>
<accession>A0A0G3HCN0</accession>
<dbReference type="InterPro" id="IPR036136">
    <property type="entry name" value="Nit/Sulf_reduc_fer-like_dom_sf"/>
</dbReference>
<dbReference type="PATRIC" id="fig|1072256.5.peg.1064"/>
<reference evidence="5" key="2">
    <citation type="submission" date="2015-05" db="EMBL/GenBank/DDBJ databases">
        <title>Complete genome sequence of Corynebacterium uterequi DSM 45634, isolated from the uterus of a maiden mare.</title>
        <authorList>
            <person name="Ruckert C."/>
            <person name="Albersmeier A."/>
            <person name="Winkler A."/>
            <person name="Tauch A."/>
        </authorList>
    </citation>
    <scope>NUCLEOTIDE SEQUENCE [LARGE SCALE GENOMIC DNA]</scope>
    <source>
        <strain evidence="5">DSM 45634</strain>
    </source>
</reference>
<dbReference type="EMBL" id="CP011546">
    <property type="protein sequence ID" value="AKK11074.1"/>
    <property type="molecule type" value="Genomic_DNA"/>
</dbReference>
<protein>
    <recommendedName>
        <fullName evidence="6">Precorrin-3B synthase</fullName>
    </recommendedName>
</protein>
<evidence type="ECO:0000313" key="4">
    <source>
        <dbReference type="EMBL" id="AKK11074.1"/>
    </source>
</evidence>
<dbReference type="AlphaFoldDB" id="A0A0G3HCN0"/>
<dbReference type="InterPro" id="IPR045854">
    <property type="entry name" value="NO2/SO3_Rdtase_4Fe4S_sf"/>
</dbReference>
<dbReference type="GO" id="GO:0051536">
    <property type="term" value="F:iron-sulfur cluster binding"/>
    <property type="evidence" value="ECO:0007669"/>
    <property type="project" value="UniProtKB-KW"/>
</dbReference>
<reference evidence="4 5" key="1">
    <citation type="journal article" date="2015" name="Genome Announc.">
        <title>Virulence Factor Genes Detected in the Complete Genome Sequence of Corynebacterium uterequi DSM 45634, Isolated from the Uterus of a Maiden Mare.</title>
        <authorList>
            <person name="Ruckert C."/>
            <person name="Kriete M."/>
            <person name="Jaenicke S."/>
            <person name="Winkler A."/>
            <person name="Tauch A."/>
        </authorList>
    </citation>
    <scope>NUCLEOTIDE SEQUENCE [LARGE SCALE GENOMIC DNA]</scope>
    <source>
        <strain evidence="4 5">DSM 45634</strain>
    </source>
</reference>
<dbReference type="OrthoDB" id="105450at2"/>
<keyword evidence="3" id="KW-0411">Iron-sulfur</keyword>
<name>A0A0G3HCN0_9CORY</name>
<keyword evidence="1" id="KW-0479">Metal-binding</keyword>